<dbReference type="AlphaFoldDB" id="A0A0A9F4A0"/>
<accession>A0A0A9F4A0</accession>
<feature type="region of interest" description="Disordered" evidence="1">
    <location>
        <begin position="33"/>
        <end position="77"/>
    </location>
</feature>
<proteinExistence type="predicted"/>
<evidence type="ECO:0000256" key="1">
    <source>
        <dbReference type="SAM" id="MobiDB-lite"/>
    </source>
</evidence>
<evidence type="ECO:0000313" key="2">
    <source>
        <dbReference type="EMBL" id="JAE06034.1"/>
    </source>
</evidence>
<feature type="compositionally biased region" description="Pro residues" evidence="1">
    <location>
        <begin position="55"/>
        <end position="68"/>
    </location>
</feature>
<name>A0A0A9F4A0_ARUDO</name>
<sequence>MILRQLRTSAALRRRANDGGILAALRAELAHELSSSAPSPPPSFHSQVTHGTHLVPPPPGWFPNPNPAPHAHLSPPFAGRTRLRHRVGRPPRAGCAAAPPGRFRGGPRVGAACAATVRRPSAATQGGTHEGVRQ</sequence>
<dbReference type="EMBL" id="GBRH01191862">
    <property type="protein sequence ID" value="JAE06034.1"/>
    <property type="molecule type" value="Transcribed_RNA"/>
</dbReference>
<organism evidence="2">
    <name type="scientific">Arundo donax</name>
    <name type="common">Giant reed</name>
    <name type="synonym">Donax arundinaceus</name>
    <dbReference type="NCBI Taxonomy" id="35708"/>
    <lineage>
        <taxon>Eukaryota</taxon>
        <taxon>Viridiplantae</taxon>
        <taxon>Streptophyta</taxon>
        <taxon>Embryophyta</taxon>
        <taxon>Tracheophyta</taxon>
        <taxon>Spermatophyta</taxon>
        <taxon>Magnoliopsida</taxon>
        <taxon>Liliopsida</taxon>
        <taxon>Poales</taxon>
        <taxon>Poaceae</taxon>
        <taxon>PACMAD clade</taxon>
        <taxon>Arundinoideae</taxon>
        <taxon>Arundineae</taxon>
        <taxon>Arundo</taxon>
    </lineage>
</organism>
<reference evidence="2" key="2">
    <citation type="journal article" date="2015" name="Data Brief">
        <title>Shoot transcriptome of the giant reed, Arundo donax.</title>
        <authorList>
            <person name="Barrero R.A."/>
            <person name="Guerrero F.D."/>
            <person name="Moolhuijzen P."/>
            <person name="Goolsby J.A."/>
            <person name="Tidwell J."/>
            <person name="Bellgard S.E."/>
            <person name="Bellgard M.I."/>
        </authorList>
    </citation>
    <scope>NUCLEOTIDE SEQUENCE</scope>
    <source>
        <tissue evidence="2">Shoot tissue taken approximately 20 cm above the soil surface</tissue>
    </source>
</reference>
<reference evidence="2" key="1">
    <citation type="submission" date="2014-09" db="EMBL/GenBank/DDBJ databases">
        <authorList>
            <person name="Magalhaes I.L.F."/>
            <person name="Oliveira U."/>
            <person name="Santos F.R."/>
            <person name="Vidigal T.H.D.A."/>
            <person name="Brescovit A.D."/>
            <person name="Santos A.J."/>
        </authorList>
    </citation>
    <scope>NUCLEOTIDE SEQUENCE</scope>
    <source>
        <tissue evidence="2">Shoot tissue taken approximately 20 cm above the soil surface</tissue>
    </source>
</reference>
<protein>
    <submittedName>
        <fullName evidence="2">Uncharacterized protein</fullName>
    </submittedName>
</protein>